<dbReference type="AlphaFoldDB" id="A0AAV5T277"/>
<evidence type="ECO:0000313" key="2">
    <source>
        <dbReference type="Proteomes" id="UP001432027"/>
    </source>
</evidence>
<evidence type="ECO:0000313" key="1">
    <source>
        <dbReference type="EMBL" id="GMS86619.1"/>
    </source>
</evidence>
<dbReference type="EMBL" id="BTSX01000002">
    <property type="protein sequence ID" value="GMS86619.1"/>
    <property type="molecule type" value="Genomic_DNA"/>
</dbReference>
<protein>
    <submittedName>
        <fullName evidence="1">Uncharacterized protein</fullName>
    </submittedName>
</protein>
<organism evidence="1 2">
    <name type="scientific">Pristionchus entomophagus</name>
    <dbReference type="NCBI Taxonomy" id="358040"/>
    <lineage>
        <taxon>Eukaryota</taxon>
        <taxon>Metazoa</taxon>
        <taxon>Ecdysozoa</taxon>
        <taxon>Nematoda</taxon>
        <taxon>Chromadorea</taxon>
        <taxon>Rhabditida</taxon>
        <taxon>Rhabditina</taxon>
        <taxon>Diplogasteromorpha</taxon>
        <taxon>Diplogasteroidea</taxon>
        <taxon>Neodiplogasteridae</taxon>
        <taxon>Pristionchus</taxon>
    </lineage>
</organism>
<comment type="caution">
    <text evidence="1">The sequence shown here is derived from an EMBL/GenBank/DDBJ whole genome shotgun (WGS) entry which is preliminary data.</text>
</comment>
<sequence length="72" mass="8003">PLNEQSNSPPSNFKSAVSRVPSIIVLNSKGFTLSKYSRVPLSSRMHMSGLVNFSNSLNLRDPFFDSRAPTLY</sequence>
<name>A0AAV5T277_9BILA</name>
<feature type="non-terminal residue" evidence="1">
    <location>
        <position position="72"/>
    </location>
</feature>
<gene>
    <name evidence="1" type="ORF">PENTCL1PPCAC_8794</name>
</gene>
<dbReference type="Proteomes" id="UP001432027">
    <property type="component" value="Unassembled WGS sequence"/>
</dbReference>
<feature type="non-terminal residue" evidence="1">
    <location>
        <position position="1"/>
    </location>
</feature>
<keyword evidence="2" id="KW-1185">Reference proteome</keyword>
<reference evidence="1" key="1">
    <citation type="submission" date="2023-10" db="EMBL/GenBank/DDBJ databases">
        <title>Genome assembly of Pristionchus species.</title>
        <authorList>
            <person name="Yoshida K."/>
            <person name="Sommer R.J."/>
        </authorList>
    </citation>
    <scope>NUCLEOTIDE SEQUENCE</scope>
    <source>
        <strain evidence="1">RS0144</strain>
    </source>
</reference>
<accession>A0AAV5T277</accession>
<proteinExistence type="predicted"/>